<evidence type="ECO:0000256" key="4">
    <source>
        <dbReference type="ARBA" id="ARBA00022801"/>
    </source>
</evidence>
<dbReference type="Proteomes" id="UP000268350">
    <property type="component" value="Unassembled WGS sequence"/>
</dbReference>
<evidence type="ECO:0000256" key="2">
    <source>
        <dbReference type="ARBA" id="ARBA00022723"/>
    </source>
</evidence>
<keyword evidence="15" id="KW-1185">Reference proteome</keyword>
<evidence type="ECO:0000256" key="7">
    <source>
        <dbReference type="ARBA" id="ARBA00023145"/>
    </source>
</evidence>
<protein>
    <submittedName>
        <fullName evidence="14">Blast:Serine protease easter</fullName>
    </submittedName>
</protein>
<dbReference type="InterPro" id="IPR009003">
    <property type="entry name" value="Peptidase_S1_PA"/>
</dbReference>
<feature type="signal peptide" evidence="12">
    <location>
        <begin position="1"/>
        <end position="19"/>
    </location>
</feature>
<dbReference type="SMART" id="SM00020">
    <property type="entry name" value="Tryp_SPc"/>
    <property type="match status" value="1"/>
</dbReference>
<dbReference type="InterPro" id="IPR051487">
    <property type="entry name" value="Ser/Thr_Proteases_Immune/Dev"/>
</dbReference>
<dbReference type="InterPro" id="IPR043504">
    <property type="entry name" value="Peptidase_S1_PA_chymotrypsin"/>
</dbReference>
<dbReference type="SUPFAM" id="SSF50494">
    <property type="entry name" value="Trypsin-like serine proteases"/>
    <property type="match status" value="1"/>
</dbReference>
<keyword evidence="4 11" id="KW-0378">Hydrolase</keyword>
<sequence>MTAPMLLGICLCLVSLAHSGAGTAGRPHPSYCTTFRDRPGWCRHYSKCPDFNELIAKWKGNLALTEEETRLKESSGCSTKQVSHRMEGFGIWDAHSTICGPLQTFVCCEDHASEAGLQLLHQSEEACGKFTGPKVFGGTEIKMGSRPWMALLRYNAIVPGSRERDQFLCGATLIATRFVLTAAHCVIDILPVAVRLGEHNITSEQDCRIVNSEVRCQPPHVDVGIDKVIRHEGYSKYTQHNDIALIKLSREVLFTDHIAPICLPLYAELQKSIQEMPVMRVTGWGRQHANGNDSDVPLEAGITRLPLASCSALQNRSIAGNQICASASLRDSCKGDSGGPLLYAFRYQNSIQRFVQIGIVSYGPEDCGHQQLGHPAADQTAVYTDLARFIPWISQKMAQ</sequence>
<keyword evidence="1 11" id="KW-0645">Protease</keyword>
<dbReference type="InterPro" id="IPR001314">
    <property type="entry name" value="Peptidase_S1A"/>
</dbReference>
<name>A0A3B0IXW5_DROGU</name>
<comment type="similarity">
    <text evidence="10">Belongs to the peptidase S1 family. CLIP subfamily.</text>
</comment>
<dbReference type="InterPro" id="IPR018114">
    <property type="entry name" value="TRYPSIN_HIS"/>
</dbReference>
<dbReference type="PROSITE" id="PS50240">
    <property type="entry name" value="TRYPSIN_DOM"/>
    <property type="match status" value="1"/>
</dbReference>
<evidence type="ECO:0000256" key="1">
    <source>
        <dbReference type="ARBA" id="ARBA00022670"/>
    </source>
</evidence>
<dbReference type="GO" id="GO:0046872">
    <property type="term" value="F:metal ion binding"/>
    <property type="evidence" value="ECO:0007669"/>
    <property type="project" value="UniProtKB-KW"/>
</dbReference>
<dbReference type="PROSITE" id="PS00135">
    <property type="entry name" value="TRYPSIN_SER"/>
    <property type="match status" value="1"/>
</dbReference>
<evidence type="ECO:0000256" key="5">
    <source>
        <dbReference type="ARBA" id="ARBA00022825"/>
    </source>
</evidence>
<dbReference type="PANTHER" id="PTHR24256">
    <property type="entry name" value="TRYPTASE-RELATED"/>
    <property type="match status" value="1"/>
</dbReference>
<dbReference type="Pfam" id="PF00089">
    <property type="entry name" value="Trypsin"/>
    <property type="match status" value="1"/>
</dbReference>
<keyword evidence="5 11" id="KW-0720">Serine protease</keyword>
<keyword evidence="9" id="KW-0325">Glycoprotein</keyword>
<dbReference type="PRINTS" id="PR00722">
    <property type="entry name" value="CHYMOTRYPSIN"/>
</dbReference>
<keyword evidence="3 12" id="KW-0732">Signal</keyword>
<keyword evidence="6" id="KW-0106">Calcium</keyword>
<evidence type="ECO:0000259" key="13">
    <source>
        <dbReference type="PROSITE" id="PS50240"/>
    </source>
</evidence>
<dbReference type="GO" id="GO:0006508">
    <property type="term" value="P:proteolysis"/>
    <property type="evidence" value="ECO:0007669"/>
    <property type="project" value="UniProtKB-KW"/>
</dbReference>
<dbReference type="InterPro" id="IPR033116">
    <property type="entry name" value="TRYPSIN_SER"/>
</dbReference>
<dbReference type="Gene3D" id="2.40.10.10">
    <property type="entry name" value="Trypsin-like serine proteases"/>
    <property type="match status" value="2"/>
</dbReference>
<reference evidence="15" key="1">
    <citation type="submission" date="2018-01" db="EMBL/GenBank/DDBJ databases">
        <authorList>
            <person name="Alioto T."/>
            <person name="Alioto T."/>
        </authorList>
    </citation>
    <scope>NUCLEOTIDE SEQUENCE [LARGE SCALE GENOMIC DNA]</scope>
</reference>
<evidence type="ECO:0000256" key="8">
    <source>
        <dbReference type="ARBA" id="ARBA00023157"/>
    </source>
</evidence>
<evidence type="ECO:0000256" key="6">
    <source>
        <dbReference type="ARBA" id="ARBA00022837"/>
    </source>
</evidence>
<dbReference type="InterPro" id="IPR001254">
    <property type="entry name" value="Trypsin_dom"/>
</dbReference>
<feature type="domain" description="Peptidase S1" evidence="13">
    <location>
        <begin position="135"/>
        <end position="398"/>
    </location>
</feature>
<evidence type="ECO:0000313" key="14">
    <source>
        <dbReference type="EMBL" id="SPP72714.1"/>
    </source>
</evidence>
<dbReference type="EMBL" id="OUUW01000001">
    <property type="protein sequence ID" value="SPP72714.1"/>
    <property type="molecule type" value="Genomic_DNA"/>
</dbReference>
<dbReference type="PROSITE" id="PS00134">
    <property type="entry name" value="TRYPSIN_HIS"/>
    <property type="match status" value="1"/>
</dbReference>
<keyword evidence="7" id="KW-0865">Zymogen</keyword>
<evidence type="ECO:0000256" key="9">
    <source>
        <dbReference type="ARBA" id="ARBA00023180"/>
    </source>
</evidence>
<dbReference type="FunFam" id="2.40.10.10:FF:000028">
    <property type="entry name" value="Serine protease easter"/>
    <property type="match status" value="1"/>
</dbReference>
<dbReference type="GO" id="GO:0004252">
    <property type="term" value="F:serine-type endopeptidase activity"/>
    <property type="evidence" value="ECO:0007669"/>
    <property type="project" value="InterPro"/>
</dbReference>
<dbReference type="AlphaFoldDB" id="A0A3B0IXW5"/>
<accession>A0A3B0IXW5</accession>
<evidence type="ECO:0000256" key="10">
    <source>
        <dbReference type="ARBA" id="ARBA00024195"/>
    </source>
</evidence>
<gene>
    <name evidence="14" type="ORF">DGUA_6G000080</name>
</gene>
<evidence type="ECO:0000313" key="15">
    <source>
        <dbReference type="Proteomes" id="UP000268350"/>
    </source>
</evidence>
<evidence type="ECO:0000256" key="12">
    <source>
        <dbReference type="SAM" id="SignalP"/>
    </source>
</evidence>
<organism evidence="14 15">
    <name type="scientific">Drosophila guanche</name>
    <name type="common">Fruit fly</name>
    <dbReference type="NCBI Taxonomy" id="7266"/>
    <lineage>
        <taxon>Eukaryota</taxon>
        <taxon>Metazoa</taxon>
        <taxon>Ecdysozoa</taxon>
        <taxon>Arthropoda</taxon>
        <taxon>Hexapoda</taxon>
        <taxon>Insecta</taxon>
        <taxon>Pterygota</taxon>
        <taxon>Neoptera</taxon>
        <taxon>Endopterygota</taxon>
        <taxon>Diptera</taxon>
        <taxon>Brachycera</taxon>
        <taxon>Muscomorpha</taxon>
        <taxon>Ephydroidea</taxon>
        <taxon>Drosophilidae</taxon>
        <taxon>Drosophila</taxon>
        <taxon>Sophophora</taxon>
    </lineage>
</organism>
<dbReference type="CDD" id="cd00190">
    <property type="entry name" value="Tryp_SPc"/>
    <property type="match status" value="1"/>
</dbReference>
<dbReference type="STRING" id="7266.A0A3B0IXW5"/>
<proteinExistence type="inferred from homology"/>
<evidence type="ECO:0000256" key="11">
    <source>
        <dbReference type="RuleBase" id="RU363034"/>
    </source>
</evidence>
<dbReference type="OrthoDB" id="547031at2759"/>
<keyword evidence="8" id="KW-1015">Disulfide bond</keyword>
<evidence type="ECO:0000256" key="3">
    <source>
        <dbReference type="ARBA" id="ARBA00022729"/>
    </source>
</evidence>
<dbReference type="GO" id="GO:0051604">
    <property type="term" value="P:protein maturation"/>
    <property type="evidence" value="ECO:0007669"/>
    <property type="project" value="UniProtKB-ARBA"/>
</dbReference>
<keyword evidence="2" id="KW-0479">Metal-binding</keyword>
<dbReference type="FunFam" id="2.40.10.10:FF:000078">
    <property type="entry name" value="Serine protease H137"/>
    <property type="match status" value="1"/>
</dbReference>
<feature type="chain" id="PRO_5017191951" evidence="12">
    <location>
        <begin position="20"/>
        <end position="399"/>
    </location>
</feature>